<feature type="transmembrane region" description="Helical" evidence="1">
    <location>
        <begin position="31"/>
        <end position="48"/>
    </location>
</feature>
<dbReference type="RefSeq" id="XP_001730602.1">
    <property type="nucleotide sequence ID" value="XM_001730550.1"/>
</dbReference>
<proteinExistence type="predicted"/>
<organism evidence="3 4">
    <name type="scientific">Malassezia globosa (strain ATCC MYA-4612 / CBS 7966)</name>
    <name type="common">Dandruff-associated fungus</name>
    <dbReference type="NCBI Taxonomy" id="425265"/>
    <lineage>
        <taxon>Eukaryota</taxon>
        <taxon>Fungi</taxon>
        <taxon>Dikarya</taxon>
        <taxon>Basidiomycota</taxon>
        <taxon>Ustilaginomycotina</taxon>
        <taxon>Malasseziomycetes</taxon>
        <taxon>Malasseziales</taxon>
        <taxon>Malasseziaceae</taxon>
        <taxon>Malassezia</taxon>
    </lineage>
</organism>
<dbReference type="Proteomes" id="UP000008837">
    <property type="component" value="Unassembled WGS sequence"/>
</dbReference>
<reference evidence="3 4" key="1">
    <citation type="journal article" date="2007" name="Proc. Natl. Acad. Sci. U.S.A.">
        <title>Dandruff-associated Malassezia genomes reveal convergent and divergent virulence traits shared with plant and human fungal pathogens.</title>
        <authorList>
            <person name="Xu J."/>
            <person name="Saunders C.W."/>
            <person name="Hu P."/>
            <person name="Grant R.A."/>
            <person name="Boekhout T."/>
            <person name="Kuramae E.E."/>
            <person name="Kronstad J.W."/>
            <person name="Deangelis Y.M."/>
            <person name="Reeder N.L."/>
            <person name="Johnstone K.R."/>
            <person name="Leland M."/>
            <person name="Fieno A.M."/>
            <person name="Begley W.M."/>
            <person name="Sun Y."/>
            <person name="Lacey M.P."/>
            <person name="Chaudhary T."/>
            <person name="Keough T."/>
            <person name="Chu L."/>
            <person name="Sears R."/>
            <person name="Yuan B."/>
            <person name="Dawson T.L.Jr."/>
        </authorList>
    </citation>
    <scope>NUCLEOTIDE SEQUENCE [LARGE SCALE GENOMIC DNA]</scope>
    <source>
        <strain evidence="4">ATCC MYA-4612 / CBS 7966</strain>
    </source>
</reference>
<protein>
    <recommendedName>
        <fullName evidence="2">NADH-ubiquinone oxidoreductase 21kDa subunit N-terminal domain-containing protein</fullName>
    </recommendedName>
</protein>
<dbReference type="VEuPathDB" id="FungiDB:MGL_2398"/>
<accession>A8Q3H0</accession>
<dbReference type="AlphaFoldDB" id="A8Q3H0"/>
<evidence type="ECO:0000313" key="3">
    <source>
        <dbReference type="EMBL" id="EDP43388.1"/>
    </source>
</evidence>
<dbReference type="OMA" id="TVPWFNF"/>
<dbReference type="Pfam" id="PF10785">
    <property type="entry name" value="NADH-u_ox-rdase"/>
    <property type="match status" value="1"/>
</dbReference>
<dbReference type="STRING" id="425265.A8Q3H0"/>
<keyword evidence="1" id="KW-1133">Transmembrane helix</keyword>
<keyword evidence="1" id="KW-0472">Membrane</keyword>
<evidence type="ECO:0000259" key="2">
    <source>
        <dbReference type="Pfam" id="PF10785"/>
    </source>
</evidence>
<dbReference type="InParanoid" id="A8Q3H0"/>
<comment type="caution">
    <text evidence="3">The sequence shown here is derived from an EMBL/GenBank/DDBJ whole genome shotgun (WGS) entry which is preliminary data.</text>
</comment>
<dbReference type="PANTHER" id="PTHR34062:SF1">
    <property type="entry name" value="NADH-UBIQUINONE OXIDOREDUCTASE 21KDA SUBUNIT N-TERMINAL DOMAIN-CONTAINING PROTEIN"/>
    <property type="match status" value="1"/>
</dbReference>
<dbReference type="EMBL" id="AAYY01000008">
    <property type="protein sequence ID" value="EDP43388.1"/>
    <property type="molecule type" value="Genomic_DNA"/>
</dbReference>
<evidence type="ECO:0000313" key="4">
    <source>
        <dbReference type="Proteomes" id="UP000008837"/>
    </source>
</evidence>
<name>A8Q3H0_MALGO</name>
<feature type="domain" description="NADH-ubiquinone oxidoreductase 21kDa subunit N-terminal" evidence="2">
    <location>
        <begin position="8"/>
        <end position="92"/>
    </location>
</feature>
<dbReference type="GeneID" id="5854909"/>
<sequence>MPQKEFETEFPLIDSDPHFRRVVRYFRPSDYYAIAGTAVAFPSALWLLESSDPARGRGKLGAALKLSTFLGLCGGFLYAYQRSTFRFWGWTENAREQELAKAEVASGDVPGQGKSSLTDELQGVAHRNSAFSQLNLGTSVLFRVGAFCSAPCCLYTD</sequence>
<dbReference type="InterPro" id="IPR019721">
    <property type="entry name" value="NADH-UbQ_OxRdtase_su21_N"/>
</dbReference>
<dbReference type="OrthoDB" id="196140at2759"/>
<keyword evidence="4" id="KW-1185">Reference proteome</keyword>
<keyword evidence="1" id="KW-0812">Transmembrane</keyword>
<dbReference type="InterPro" id="IPR053229">
    <property type="entry name" value="NADH-Q_oxidrdct_subunit"/>
</dbReference>
<dbReference type="KEGG" id="mgl:MGL_2398"/>
<dbReference type="PANTHER" id="PTHR34062">
    <property type="entry name" value="OXIDOREDUCTASE 21 KDA SUBUNIT, PUTATIVE (AFU_ORTHOLOGUE AFUA_4G04750)-RELATED"/>
    <property type="match status" value="1"/>
</dbReference>
<evidence type="ECO:0000256" key="1">
    <source>
        <dbReference type="SAM" id="Phobius"/>
    </source>
</evidence>
<feature type="transmembrane region" description="Helical" evidence="1">
    <location>
        <begin position="60"/>
        <end position="80"/>
    </location>
</feature>
<gene>
    <name evidence="3" type="ORF">MGL_2398</name>
</gene>